<proteinExistence type="predicted"/>
<feature type="transmembrane region" description="Helical" evidence="1">
    <location>
        <begin position="12"/>
        <end position="29"/>
    </location>
</feature>
<evidence type="ECO:0000313" key="3">
    <source>
        <dbReference type="Proteomes" id="UP000761423"/>
    </source>
</evidence>
<keyword evidence="3" id="KW-1185">Reference proteome</keyword>
<gene>
    <name evidence="2" type="ORF">G4L40_00255</name>
</gene>
<sequence>MMNKIKFLFETKMYLISILPYVFTFRPYDGSETYGINKTVGWAFDITGISFYILYFLLTFFLGFSLLAIIKTKTNFILSILFFLGISYCCLFQNSYKNIDLIDNLLLISTFLYILIFINSIYLKFKSPK</sequence>
<evidence type="ECO:0000313" key="2">
    <source>
        <dbReference type="EMBL" id="NHM03127.1"/>
    </source>
</evidence>
<protein>
    <recommendedName>
        <fullName evidence="4">DoxX family protein</fullName>
    </recommendedName>
</protein>
<feature type="transmembrane region" description="Helical" evidence="1">
    <location>
        <begin position="102"/>
        <end position="123"/>
    </location>
</feature>
<feature type="transmembrane region" description="Helical" evidence="1">
    <location>
        <begin position="76"/>
        <end position="96"/>
    </location>
</feature>
<dbReference type="EMBL" id="JAAJBV010000001">
    <property type="protein sequence ID" value="NHM03127.1"/>
    <property type="molecule type" value="Genomic_DNA"/>
</dbReference>
<accession>A0ABX0I7M0</accession>
<evidence type="ECO:0000256" key="1">
    <source>
        <dbReference type="SAM" id="Phobius"/>
    </source>
</evidence>
<keyword evidence="1" id="KW-0472">Membrane</keyword>
<dbReference type="Proteomes" id="UP000761423">
    <property type="component" value="Unassembled WGS sequence"/>
</dbReference>
<dbReference type="RefSeq" id="WP_166234857.1">
    <property type="nucleotide sequence ID" value="NZ_JAAJBV010000001.1"/>
</dbReference>
<reference evidence="2 3" key="1">
    <citation type="submission" date="2020-02" db="EMBL/GenBank/DDBJ databases">
        <authorList>
            <person name="Chen W.-M."/>
        </authorList>
    </citation>
    <scope>NUCLEOTIDE SEQUENCE [LARGE SCALE GENOMIC DNA]</scope>
    <source>
        <strain evidence="2 3">TWA-26</strain>
    </source>
</reference>
<feature type="transmembrane region" description="Helical" evidence="1">
    <location>
        <begin position="49"/>
        <end position="69"/>
    </location>
</feature>
<organism evidence="2 3">
    <name type="scientific">Flavobacterium celericrescens</name>
    <dbReference type="NCBI Taxonomy" id="2709780"/>
    <lineage>
        <taxon>Bacteria</taxon>
        <taxon>Pseudomonadati</taxon>
        <taxon>Bacteroidota</taxon>
        <taxon>Flavobacteriia</taxon>
        <taxon>Flavobacteriales</taxon>
        <taxon>Flavobacteriaceae</taxon>
        <taxon>Flavobacterium</taxon>
    </lineage>
</organism>
<comment type="caution">
    <text evidence="2">The sequence shown here is derived from an EMBL/GenBank/DDBJ whole genome shotgun (WGS) entry which is preliminary data.</text>
</comment>
<evidence type="ECO:0008006" key="4">
    <source>
        <dbReference type="Google" id="ProtNLM"/>
    </source>
</evidence>
<keyword evidence="1" id="KW-1133">Transmembrane helix</keyword>
<name>A0ABX0I7M0_9FLAO</name>
<keyword evidence="1" id="KW-0812">Transmembrane</keyword>